<name>A0ABT1VV03_9PROT</name>
<dbReference type="EMBL" id="JAMZEJ010000003">
    <property type="protein sequence ID" value="MCQ8240176.1"/>
    <property type="molecule type" value="Genomic_DNA"/>
</dbReference>
<dbReference type="Proteomes" id="UP001524547">
    <property type="component" value="Unassembled WGS sequence"/>
</dbReference>
<organism evidence="1 2">
    <name type="scientific">Rhizosaccharibacter radicis</name>
    <dbReference type="NCBI Taxonomy" id="2782605"/>
    <lineage>
        <taxon>Bacteria</taxon>
        <taxon>Pseudomonadati</taxon>
        <taxon>Pseudomonadota</taxon>
        <taxon>Alphaproteobacteria</taxon>
        <taxon>Acetobacterales</taxon>
        <taxon>Acetobacteraceae</taxon>
        <taxon>Rhizosaccharibacter</taxon>
    </lineage>
</organism>
<proteinExistence type="predicted"/>
<sequence>MLAVPVAILLTACSAPRPDPSLHRFDGTYRGSATPATGNNPNCDGDTKRVHVVVSDGRAEVPSRHRHRRMDGTVDAEGQITLREYSGDRVLNGHIAGDALTGTEMEGGSPHGVTARVRAGAGSCTYWVQATRTAGSATKPSD</sequence>
<evidence type="ECO:0008006" key="3">
    <source>
        <dbReference type="Google" id="ProtNLM"/>
    </source>
</evidence>
<gene>
    <name evidence="1" type="ORF">NFI88_04885</name>
</gene>
<evidence type="ECO:0000313" key="1">
    <source>
        <dbReference type="EMBL" id="MCQ8240176.1"/>
    </source>
</evidence>
<comment type="caution">
    <text evidence="1">The sequence shown here is derived from an EMBL/GenBank/DDBJ whole genome shotgun (WGS) entry which is preliminary data.</text>
</comment>
<evidence type="ECO:0000313" key="2">
    <source>
        <dbReference type="Proteomes" id="UP001524547"/>
    </source>
</evidence>
<keyword evidence="2" id="KW-1185">Reference proteome</keyword>
<dbReference type="RefSeq" id="WP_422918925.1">
    <property type="nucleotide sequence ID" value="NZ_JAMZEJ010000003.1"/>
</dbReference>
<protein>
    <recommendedName>
        <fullName evidence="3">Lipoprotein</fullName>
    </recommendedName>
</protein>
<accession>A0ABT1VV03</accession>
<reference evidence="1 2" key="1">
    <citation type="submission" date="2022-06" db="EMBL/GenBank/DDBJ databases">
        <title>Rhizosaccharibacter gen. nov. sp. nov. KSS12, endophytic bacteria isolated from sugarcane.</title>
        <authorList>
            <person name="Pitiwittayakul N."/>
        </authorList>
    </citation>
    <scope>NUCLEOTIDE SEQUENCE [LARGE SCALE GENOMIC DNA]</scope>
    <source>
        <strain evidence="1 2">KSS12</strain>
    </source>
</reference>